<reference evidence="2 3" key="1">
    <citation type="submission" date="2024-07" db="EMBL/GenBank/DDBJ databases">
        <title>Molecular mechanisms and environmental adaptations of flagellar loss and biofilm growth of Rhodanobacter under environmental stress.</title>
        <authorList>
            <person name="Chen M."/>
        </authorList>
    </citation>
    <scope>NUCLEOTIDE SEQUENCE [LARGE SCALE GENOMIC DNA]</scope>
    <source>
        <strain evidence="2 3">RS22</strain>
    </source>
</reference>
<evidence type="ECO:0000259" key="1">
    <source>
        <dbReference type="PROSITE" id="PS51186"/>
    </source>
</evidence>
<name>A0ABV4ALP3_9GAMM</name>
<dbReference type="PROSITE" id="PS51186">
    <property type="entry name" value="GNAT"/>
    <property type="match status" value="1"/>
</dbReference>
<dbReference type="CDD" id="cd04301">
    <property type="entry name" value="NAT_SF"/>
    <property type="match status" value="1"/>
</dbReference>
<evidence type="ECO:0000313" key="2">
    <source>
        <dbReference type="EMBL" id="MEY2181061.1"/>
    </source>
</evidence>
<dbReference type="InterPro" id="IPR053144">
    <property type="entry name" value="Acetyltransferase_Butenolide"/>
</dbReference>
<dbReference type="EC" id="2.3.1.-" evidence="2"/>
<dbReference type="SUPFAM" id="SSF55729">
    <property type="entry name" value="Acyl-CoA N-acyltransferases (Nat)"/>
    <property type="match status" value="1"/>
</dbReference>
<dbReference type="InterPro" id="IPR016181">
    <property type="entry name" value="Acyl_CoA_acyltransferase"/>
</dbReference>
<proteinExistence type="predicted"/>
<sequence>MSANDVREPELRLEIPAIEEYRALRVAAGLSAMTAEGAATGLPASWCAVCMRHDGELIGMGRIVGDGGLFVVDIAVAPAWQGRGWGRHIMAALVEQLHARAPARAMVGLIADGTAFRLYEQFGFKRVAPAAHGMLLRL</sequence>
<keyword evidence="3" id="KW-1185">Reference proteome</keyword>
<evidence type="ECO:0000313" key="3">
    <source>
        <dbReference type="Proteomes" id="UP001562159"/>
    </source>
</evidence>
<organism evidence="2 3">
    <name type="scientific">Rhodanobacter humi</name>
    <dbReference type="NCBI Taxonomy" id="1888173"/>
    <lineage>
        <taxon>Bacteria</taxon>
        <taxon>Pseudomonadati</taxon>
        <taxon>Pseudomonadota</taxon>
        <taxon>Gammaproteobacteria</taxon>
        <taxon>Lysobacterales</taxon>
        <taxon>Rhodanobacteraceae</taxon>
        <taxon>Rhodanobacter</taxon>
    </lineage>
</organism>
<feature type="domain" description="N-acetyltransferase" evidence="1">
    <location>
        <begin position="1"/>
        <end position="138"/>
    </location>
</feature>
<dbReference type="Gene3D" id="3.40.630.30">
    <property type="match status" value="1"/>
</dbReference>
<dbReference type="PANTHER" id="PTHR43233">
    <property type="entry name" value="FAMILY N-ACETYLTRANSFERASE, PUTATIVE (AFU_ORTHOLOGUE AFUA_6G03350)-RELATED"/>
    <property type="match status" value="1"/>
</dbReference>
<dbReference type="PANTHER" id="PTHR43233:SF1">
    <property type="entry name" value="FAMILY N-ACETYLTRANSFERASE, PUTATIVE (AFU_ORTHOLOGUE AFUA_6G03350)-RELATED"/>
    <property type="match status" value="1"/>
</dbReference>
<gene>
    <name evidence="2" type="ORF">AB7878_01400</name>
</gene>
<keyword evidence="2" id="KW-0012">Acyltransferase</keyword>
<comment type="caution">
    <text evidence="2">The sequence shown here is derived from an EMBL/GenBank/DDBJ whole genome shotgun (WGS) entry which is preliminary data.</text>
</comment>
<keyword evidence="2" id="KW-0808">Transferase</keyword>
<dbReference type="InterPro" id="IPR000182">
    <property type="entry name" value="GNAT_dom"/>
</dbReference>
<dbReference type="Proteomes" id="UP001562159">
    <property type="component" value="Unassembled WGS sequence"/>
</dbReference>
<dbReference type="Pfam" id="PF13508">
    <property type="entry name" value="Acetyltransf_7"/>
    <property type="match status" value="1"/>
</dbReference>
<dbReference type="GO" id="GO:0016746">
    <property type="term" value="F:acyltransferase activity"/>
    <property type="evidence" value="ECO:0007669"/>
    <property type="project" value="UniProtKB-KW"/>
</dbReference>
<accession>A0ABV4ALP3</accession>
<protein>
    <submittedName>
        <fullName evidence="2">GNAT family N-acetyltransferase</fullName>
        <ecNumber evidence="2">2.3.1.-</ecNumber>
    </submittedName>
</protein>
<dbReference type="EMBL" id="JBGBPY010000001">
    <property type="protein sequence ID" value="MEY2181061.1"/>
    <property type="molecule type" value="Genomic_DNA"/>
</dbReference>